<evidence type="ECO:0000256" key="2">
    <source>
        <dbReference type="ARBA" id="ARBA00022505"/>
    </source>
</evidence>
<feature type="signal peptide" evidence="8">
    <location>
        <begin position="1"/>
        <end position="22"/>
    </location>
</feature>
<dbReference type="GO" id="GO:0046872">
    <property type="term" value="F:metal ion binding"/>
    <property type="evidence" value="ECO:0007669"/>
    <property type="project" value="UniProtKB-KW"/>
</dbReference>
<dbReference type="AlphaFoldDB" id="A0A3Q9JN82"/>
<evidence type="ECO:0000256" key="6">
    <source>
        <dbReference type="ARBA" id="ARBA00062515"/>
    </source>
</evidence>
<feature type="binding site" evidence="7">
    <location>
        <position position="60"/>
    </location>
    <ligand>
        <name>molybdate</name>
        <dbReference type="ChEBI" id="CHEBI:36264"/>
    </ligand>
</feature>
<dbReference type="RefSeq" id="WP_127162858.1">
    <property type="nucleotide sequence ID" value="NZ_CP029822.1"/>
</dbReference>
<feature type="binding site" evidence="7">
    <location>
        <position position="32"/>
    </location>
    <ligand>
        <name>molybdate</name>
        <dbReference type="ChEBI" id="CHEBI:36264"/>
    </ligand>
</feature>
<keyword evidence="3 7" id="KW-0479">Metal-binding</keyword>
<evidence type="ECO:0000256" key="3">
    <source>
        <dbReference type="ARBA" id="ARBA00022723"/>
    </source>
</evidence>
<dbReference type="Pfam" id="PF13531">
    <property type="entry name" value="SBP_bac_11"/>
    <property type="match status" value="1"/>
</dbReference>
<dbReference type="NCBIfam" id="TIGR01256">
    <property type="entry name" value="modA"/>
    <property type="match status" value="1"/>
</dbReference>
<dbReference type="FunFam" id="3.40.190.10:FF:000035">
    <property type="entry name" value="Molybdate ABC transporter substrate-binding protein"/>
    <property type="match status" value="1"/>
</dbReference>
<name>A0A3Q9JN82_9GAMM</name>
<keyword evidence="2 7" id="KW-0500">Molybdenum</keyword>
<dbReference type="EMBL" id="CP029822">
    <property type="protein sequence ID" value="AZS50478.1"/>
    <property type="molecule type" value="Genomic_DNA"/>
</dbReference>
<dbReference type="InterPro" id="IPR050682">
    <property type="entry name" value="ModA/WtpA"/>
</dbReference>
<dbReference type="SUPFAM" id="SSF53850">
    <property type="entry name" value="Periplasmic binding protein-like II"/>
    <property type="match status" value="1"/>
</dbReference>
<protein>
    <submittedName>
        <fullName evidence="9">Molybdate ABC transporter substrate-binding protein</fullName>
    </submittedName>
</protein>
<comment type="subunit">
    <text evidence="6">The complex is composed of two ATP-binding proteins (ModC), two transmembrane proteins (ModB) and a solute-binding protein (ModA).</text>
</comment>
<evidence type="ECO:0000256" key="5">
    <source>
        <dbReference type="ARBA" id="ARBA00023245"/>
    </source>
</evidence>
<evidence type="ECO:0000256" key="7">
    <source>
        <dbReference type="PIRSR" id="PIRSR004846-1"/>
    </source>
</evidence>
<comment type="similarity">
    <text evidence="1">Belongs to the bacterial solute-binding protein ModA family.</text>
</comment>
<dbReference type="GO" id="GO:0015689">
    <property type="term" value="P:molybdate ion transport"/>
    <property type="evidence" value="ECO:0007669"/>
    <property type="project" value="InterPro"/>
</dbReference>
<dbReference type="PIRSF" id="PIRSF004846">
    <property type="entry name" value="ModA"/>
    <property type="match status" value="1"/>
</dbReference>
<keyword evidence="10" id="KW-1185">Reference proteome</keyword>
<evidence type="ECO:0000313" key="9">
    <source>
        <dbReference type="EMBL" id="AZS50478.1"/>
    </source>
</evidence>
<reference evidence="10" key="1">
    <citation type="submission" date="2018-06" db="EMBL/GenBank/DDBJ databases">
        <title>Complete genome of Pseudomonas insecticola strain QZS01.</title>
        <authorList>
            <person name="Wang J."/>
            <person name="Su Q."/>
        </authorList>
    </citation>
    <scope>NUCLEOTIDE SEQUENCE [LARGE SCALE GENOMIC DNA]</scope>
    <source>
        <strain evidence="10">QZS01</strain>
    </source>
</reference>
<dbReference type="PANTHER" id="PTHR30632">
    <property type="entry name" value="MOLYBDATE-BINDING PERIPLASMIC PROTEIN"/>
    <property type="match status" value="1"/>
</dbReference>
<keyword evidence="4 8" id="KW-0732">Signal</keyword>
<dbReference type="KEGG" id="emo:DM558_06680"/>
<dbReference type="Gene3D" id="3.40.190.10">
    <property type="entry name" value="Periplasmic binding protein-like II"/>
    <property type="match status" value="2"/>
</dbReference>
<evidence type="ECO:0000256" key="1">
    <source>
        <dbReference type="ARBA" id="ARBA00009175"/>
    </source>
</evidence>
<evidence type="ECO:0000313" key="10">
    <source>
        <dbReference type="Proteomes" id="UP000273143"/>
    </source>
</evidence>
<keyword evidence="5" id="KW-0826">Tungsten</keyword>
<dbReference type="PANTHER" id="PTHR30632:SF0">
    <property type="entry name" value="SULFATE-BINDING PROTEIN"/>
    <property type="match status" value="1"/>
</dbReference>
<organism evidence="9 10">
    <name type="scientific">Entomomonas moraniae</name>
    <dbReference type="NCBI Taxonomy" id="2213226"/>
    <lineage>
        <taxon>Bacteria</taxon>
        <taxon>Pseudomonadati</taxon>
        <taxon>Pseudomonadota</taxon>
        <taxon>Gammaproteobacteria</taxon>
        <taxon>Pseudomonadales</taxon>
        <taxon>Pseudomonadaceae</taxon>
        <taxon>Entomomonas</taxon>
    </lineage>
</organism>
<feature type="binding site" evidence="7">
    <location>
        <position position="187"/>
    </location>
    <ligand>
        <name>molybdate</name>
        <dbReference type="ChEBI" id="CHEBI:36264"/>
    </ligand>
</feature>
<dbReference type="Proteomes" id="UP000273143">
    <property type="component" value="Chromosome"/>
</dbReference>
<dbReference type="GO" id="GO:0030973">
    <property type="term" value="F:molybdate ion binding"/>
    <property type="evidence" value="ECO:0007669"/>
    <property type="project" value="TreeGrafter"/>
</dbReference>
<accession>A0A3Q9JN82</accession>
<evidence type="ECO:0000256" key="8">
    <source>
        <dbReference type="SAM" id="SignalP"/>
    </source>
</evidence>
<feature type="binding site" evidence="7">
    <location>
        <position position="169"/>
    </location>
    <ligand>
        <name>molybdate</name>
        <dbReference type="ChEBI" id="CHEBI:36264"/>
    </ligand>
</feature>
<gene>
    <name evidence="9" type="primary">modA</name>
    <name evidence="9" type="ORF">DM558_06680</name>
</gene>
<dbReference type="PROSITE" id="PS51257">
    <property type="entry name" value="PROKAR_LIPOPROTEIN"/>
    <property type="match status" value="1"/>
</dbReference>
<evidence type="ECO:0000256" key="4">
    <source>
        <dbReference type="ARBA" id="ARBA00022729"/>
    </source>
</evidence>
<sequence length="252" mass="27719">MVNKKITAAIFCLSISCLTANADELIVSAAASLNNAFNEIGQKFEATHPNDKVLFNFAASGTLLQQMAKGAPVDVFASADQETMNQAEQKKLIVDNSRKNFTQNTLVIIAPTQSTLSFNGLTDLDSEAIKRIAVGNPASVPAGRYTQEALEQTKQWQALQSKYIYTQNVRQALDYVARQEVDIGFVYGSDAAIMKDKVKVLFTIPLKTPVTYPIAQLKDSKHSQLANEFIDFILSKEGQQILDNYGFSTIKP</sequence>
<dbReference type="InterPro" id="IPR005950">
    <property type="entry name" value="ModA"/>
</dbReference>
<dbReference type="GO" id="GO:1901359">
    <property type="term" value="F:tungstate binding"/>
    <property type="evidence" value="ECO:0007669"/>
    <property type="project" value="UniProtKB-ARBA"/>
</dbReference>
<feature type="chain" id="PRO_5018700723" evidence="8">
    <location>
        <begin position="23"/>
        <end position="252"/>
    </location>
</feature>
<feature type="binding site" evidence="7">
    <location>
        <position position="142"/>
    </location>
    <ligand>
        <name>molybdate</name>
        <dbReference type="ChEBI" id="CHEBI:36264"/>
    </ligand>
</feature>
<proteinExistence type="inferred from homology"/>